<dbReference type="Pfam" id="PF05598">
    <property type="entry name" value="DUF772"/>
    <property type="match status" value="1"/>
</dbReference>
<evidence type="ECO:0000313" key="3">
    <source>
        <dbReference type="Proteomes" id="UP000184391"/>
    </source>
</evidence>
<sequence length="80" mass="9400">MMGERTVAQEALFYSFNLERHVPADHLLRSIDRFVDLSGIREHLRPFYSSTGRPSIDPELMIRMLIIGYCMGIRSERRLM</sequence>
<protein>
    <submittedName>
        <fullName evidence="2">Transposase domain</fullName>
    </submittedName>
</protein>
<dbReference type="InterPro" id="IPR008490">
    <property type="entry name" value="Transposase_InsH_N"/>
</dbReference>
<feature type="domain" description="Transposase InsH N-terminal" evidence="1">
    <location>
        <begin position="17"/>
        <end position="80"/>
    </location>
</feature>
<evidence type="ECO:0000259" key="1">
    <source>
        <dbReference type="Pfam" id="PF05598"/>
    </source>
</evidence>
<accession>A0A1M7S8B9</accession>
<reference evidence="3" key="1">
    <citation type="submission" date="2016-12" db="EMBL/GenBank/DDBJ databases">
        <authorList>
            <person name="Varghese N."/>
            <person name="Submissions S."/>
        </authorList>
    </citation>
    <scope>NUCLEOTIDE SEQUENCE [LARGE SCALE GENOMIC DNA]</scope>
    <source>
        <strain evidence="3">DSM 11032</strain>
    </source>
</reference>
<evidence type="ECO:0000313" key="2">
    <source>
        <dbReference type="EMBL" id="SHN54731.1"/>
    </source>
</evidence>
<dbReference type="AlphaFoldDB" id="A0A1M7S8B9"/>
<gene>
    <name evidence="2" type="ORF">SAMN02745193_01174</name>
</gene>
<keyword evidence="3" id="KW-1185">Reference proteome</keyword>
<organism evidence="2 3">
    <name type="scientific">Erythrobacter sanguineus</name>
    <dbReference type="NCBI Taxonomy" id="198312"/>
    <lineage>
        <taxon>Bacteria</taxon>
        <taxon>Pseudomonadati</taxon>
        <taxon>Pseudomonadota</taxon>
        <taxon>Alphaproteobacteria</taxon>
        <taxon>Sphingomonadales</taxon>
        <taxon>Erythrobacteraceae</taxon>
        <taxon>Erythrobacter/Porphyrobacter group</taxon>
        <taxon>Erythrobacter</taxon>
    </lineage>
</organism>
<dbReference type="Proteomes" id="UP000184391">
    <property type="component" value="Unassembled WGS sequence"/>
</dbReference>
<name>A0A1M7S8B9_9SPHN</name>
<dbReference type="EMBL" id="FRDF01000006">
    <property type="protein sequence ID" value="SHN54731.1"/>
    <property type="molecule type" value="Genomic_DNA"/>
</dbReference>
<proteinExistence type="predicted"/>